<sequence length="59" mass="6724">MQGWSVFDMVGHLLVTFFLPVLPLNRVENKHLAAVNVYPRLLLLISSCQQVTNRKLSDT</sequence>
<evidence type="ECO:0000313" key="2">
    <source>
        <dbReference type="Proteomes" id="UP000008148"/>
    </source>
</evidence>
<dbReference type="HOGENOM" id="CLU_2951948_0_0_6"/>
<dbReference type="Proteomes" id="UP000008148">
    <property type="component" value="Chromosome"/>
</dbReference>
<protein>
    <submittedName>
        <fullName evidence="1">Uncharacterized protein</fullName>
    </submittedName>
</protein>
<name>A8AJ82_CITK8</name>
<gene>
    <name evidence="1" type="ordered locus">CKO_02428</name>
</gene>
<dbReference type="EMBL" id="CP000822">
    <property type="protein sequence ID" value="ABV13545.1"/>
    <property type="molecule type" value="Genomic_DNA"/>
</dbReference>
<reference evidence="1 2" key="1">
    <citation type="submission" date="2007-08" db="EMBL/GenBank/DDBJ databases">
        <authorList>
            <consortium name="The Citrobacter koseri Genome Sequencing Project"/>
            <person name="McClelland M."/>
            <person name="Sanderson E.K."/>
            <person name="Porwollik S."/>
            <person name="Spieth J."/>
            <person name="Clifton W.S."/>
            <person name="Latreille P."/>
            <person name="Courtney L."/>
            <person name="Wang C."/>
            <person name="Pepin K."/>
            <person name="Bhonagiri V."/>
            <person name="Nash W."/>
            <person name="Johnson M."/>
            <person name="Thiruvilangam P."/>
            <person name="Wilson R."/>
        </authorList>
    </citation>
    <scope>NUCLEOTIDE SEQUENCE [LARGE SCALE GENOMIC DNA]</scope>
    <source>
        <strain evidence="2">ATCC BAA-895 / CDC 4225-83 / SGSC4696</strain>
    </source>
</reference>
<accession>A8AJ82</accession>
<dbReference type="STRING" id="290338.CKO_02428"/>
<organism evidence="1 2">
    <name type="scientific">Citrobacter koseri (strain ATCC BAA-895 / CDC 4225-83 / SGSC4696)</name>
    <dbReference type="NCBI Taxonomy" id="290338"/>
    <lineage>
        <taxon>Bacteria</taxon>
        <taxon>Pseudomonadati</taxon>
        <taxon>Pseudomonadota</taxon>
        <taxon>Gammaproteobacteria</taxon>
        <taxon>Enterobacterales</taxon>
        <taxon>Enterobacteriaceae</taxon>
        <taxon>Citrobacter</taxon>
    </lineage>
</organism>
<proteinExistence type="predicted"/>
<evidence type="ECO:0000313" key="1">
    <source>
        <dbReference type="EMBL" id="ABV13545.1"/>
    </source>
</evidence>
<dbReference type="AlphaFoldDB" id="A8AJ82"/>
<dbReference type="KEGG" id="cko:CKO_02428"/>
<keyword evidence="2" id="KW-1185">Reference proteome</keyword>